<evidence type="ECO:0000256" key="2">
    <source>
        <dbReference type="ARBA" id="ARBA00022516"/>
    </source>
</evidence>
<evidence type="ECO:0000256" key="6">
    <source>
        <dbReference type="ARBA" id="ARBA00023098"/>
    </source>
</evidence>
<dbReference type="InterPro" id="IPR048254">
    <property type="entry name" value="CDP_ALCOHOL_P_TRANSF_CS"/>
</dbReference>
<keyword evidence="7" id="KW-0472">Membrane</keyword>
<evidence type="ECO:0000256" key="3">
    <source>
        <dbReference type="ARBA" id="ARBA00022679"/>
    </source>
</evidence>
<feature type="compositionally biased region" description="Basic and acidic residues" evidence="11">
    <location>
        <begin position="440"/>
        <end position="455"/>
    </location>
</feature>
<organism evidence="12 13">
    <name type="scientific">Symbiodinium microadriaticum</name>
    <name type="common">Dinoflagellate</name>
    <name type="synonym">Zooxanthella microadriatica</name>
    <dbReference type="NCBI Taxonomy" id="2951"/>
    <lineage>
        <taxon>Eukaryota</taxon>
        <taxon>Sar</taxon>
        <taxon>Alveolata</taxon>
        <taxon>Dinophyceae</taxon>
        <taxon>Suessiales</taxon>
        <taxon>Symbiodiniaceae</taxon>
        <taxon>Symbiodinium</taxon>
    </lineage>
</organism>
<dbReference type="CDD" id="cd22961">
    <property type="entry name" value="DD_TEX55-like"/>
    <property type="match status" value="1"/>
</dbReference>
<evidence type="ECO:0000256" key="9">
    <source>
        <dbReference type="ARBA" id="ARBA00023264"/>
    </source>
</evidence>
<dbReference type="OrthoDB" id="10020554at2759"/>
<comment type="subcellular location">
    <subcellularLocation>
        <location evidence="1">Membrane</location>
        <topology evidence="1">Multi-pass membrane protein</topology>
    </subcellularLocation>
</comment>
<evidence type="ECO:0000313" key="13">
    <source>
        <dbReference type="Proteomes" id="UP000186817"/>
    </source>
</evidence>
<comment type="similarity">
    <text evidence="10">Belongs to the CDP-alcohol phosphatidyltransferase class-I family.</text>
</comment>
<dbReference type="PROSITE" id="PS00379">
    <property type="entry name" value="CDP_ALCOHOL_P_TRANSF"/>
    <property type="match status" value="1"/>
</dbReference>
<dbReference type="InterPro" id="IPR050324">
    <property type="entry name" value="CDP-alcohol_PTase-I"/>
</dbReference>
<feature type="region of interest" description="Disordered" evidence="11">
    <location>
        <begin position="437"/>
        <end position="470"/>
    </location>
</feature>
<evidence type="ECO:0000256" key="10">
    <source>
        <dbReference type="RuleBase" id="RU003750"/>
    </source>
</evidence>
<dbReference type="GO" id="GO:0016780">
    <property type="term" value="F:phosphotransferase activity, for other substituted phosphate groups"/>
    <property type="evidence" value="ECO:0007669"/>
    <property type="project" value="InterPro"/>
</dbReference>
<dbReference type="Gene3D" id="1.20.120.1760">
    <property type="match status" value="1"/>
</dbReference>
<evidence type="ECO:0000313" key="12">
    <source>
        <dbReference type="EMBL" id="OLP88273.1"/>
    </source>
</evidence>
<evidence type="ECO:0000256" key="5">
    <source>
        <dbReference type="ARBA" id="ARBA00022989"/>
    </source>
</evidence>
<evidence type="ECO:0000256" key="11">
    <source>
        <dbReference type="SAM" id="MobiDB-lite"/>
    </source>
</evidence>
<evidence type="ECO:0000256" key="1">
    <source>
        <dbReference type="ARBA" id="ARBA00004141"/>
    </source>
</evidence>
<dbReference type="GO" id="GO:0046474">
    <property type="term" value="P:glycerophospholipid biosynthetic process"/>
    <property type="evidence" value="ECO:0007669"/>
    <property type="project" value="TreeGrafter"/>
</dbReference>
<reference evidence="12 13" key="1">
    <citation type="submission" date="2016-02" db="EMBL/GenBank/DDBJ databases">
        <title>Genome analysis of coral dinoflagellate symbionts highlights evolutionary adaptations to a symbiotic lifestyle.</title>
        <authorList>
            <person name="Aranda M."/>
            <person name="Li Y."/>
            <person name="Liew Y.J."/>
            <person name="Baumgarten S."/>
            <person name="Simakov O."/>
            <person name="Wilson M."/>
            <person name="Piel J."/>
            <person name="Ashoor H."/>
            <person name="Bougouffa S."/>
            <person name="Bajic V.B."/>
            <person name="Ryu T."/>
            <person name="Ravasi T."/>
            <person name="Bayer T."/>
            <person name="Micklem G."/>
            <person name="Kim H."/>
            <person name="Bhak J."/>
            <person name="Lajeunesse T.C."/>
            <person name="Voolstra C.R."/>
        </authorList>
    </citation>
    <scope>NUCLEOTIDE SEQUENCE [LARGE SCALE GENOMIC DNA]</scope>
    <source>
        <strain evidence="12 13">CCMP2467</strain>
    </source>
</reference>
<keyword evidence="9" id="KW-1208">Phospholipid metabolism</keyword>
<accession>A0A1Q9CZD3</accession>
<gene>
    <name evidence="12" type="primary">pgsA</name>
    <name evidence="12" type="ORF">AK812_SmicGene30429</name>
</gene>
<feature type="compositionally biased region" description="Basic residues" evidence="11">
    <location>
        <begin position="777"/>
        <end position="789"/>
    </location>
</feature>
<dbReference type="InterPro" id="IPR000462">
    <property type="entry name" value="CDP-OH_P_trans"/>
</dbReference>
<keyword evidence="13" id="KW-1185">Reference proteome</keyword>
<evidence type="ECO:0000256" key="4">
    <source>
        <dbReference type="ARBA" id="ARBA00022692"/>
    </source>
</evidence>
<dbReference type="AlphaFoldDB" id="A0A1Q9CZD3"/>
<sequence length="911" mass="100651">MTTLRTLRMASRSCCQAWGAAVDQRRGLRLAGPSWARRCASVPPTEDWRTVPNALTALRLVAVPGIFATWYFELHGATAALFGAAAVTDWFDGFLARRWNQKTALGALLDPLADKLLVSSTLIILVEHAASPVVSLPAAAILARELGVSTLREWTQVHRPEAASSVSVAWHGVTSKLRRRLMVSLRHGALQSTKEACFCCGLLQGLHWAVVFSMPPLCACELHLRSGEQLAAVQNAQNTHRQLCDSDLRCQKFYSGIRQRLQWRTLLDRCADAMEVRVEAAAGLPTDAVLPPLRLGATRRQAPLQSALSHPLRFSTFLDSASEPLRLDVMRPMSTAQVVLRAEEHRYTVPLAGCPDGAIQFSVKPSFAKVAERGKCRQCRGTDAYSAPSLPGFKDAAASAKEYLERHHLLQYMQSLLHAVIQAKPKDPVAYMMSLMKTSHRSDRSDRSESRRSSEEVPEACSDPGPSVAGKEILLGQTASDPGIGPEALEATEAEPCAPPQDADQHASAHKEDFVFDSNIPTPTLKPQHLDIEDSPASARRKELALTRAALDPQRLKEIRTSLQRQLQSTISEGKLETSVQKALELMTDPSFEAEEHLRNELIILLSERKELMSRTHRLTEELHELRQLNQDLHLKLSKSSTSTRQLMDSACFRHGCSGAAGKSARSDGSTSCSLYQLLAQYQRPRLQGSRMLLKFVKDCRSGSDDGIAVDVPAWATSYLASGATEMRRSILEIGTDEVQALVHSVMDSSDFNLNLEFPDQENGEAIEASPTARQTKSARKPKEHPKRRLKETRWGRCLAPWCRQLALQPALGSRGPFLVCSAKSGCRFKKDLSAAQWRTLPAEWLKYWPISWAAVKPWLRPQRPVASLGSSRHVRPRRISWRRAVQASQDYAASSQELLDALSQASSGGA</sequence>
<keyword evidence="3 10" id="KW-0808">Transferase</keyword>
<dbReference type="InterPro" id="IPR043130">
    <property type="entry name" value="CDP-OH_PTrfase_TM_dom"/>
</dbReference>
<keyword evidence="6" id="KW-0443">Lipid metabolism</keyword>
<keyword evidence="4" id="KW-0812">Transmembrane</keyword>
<feature type="region of interest" description="Disordered" evidence="11">
    <location>
        <begin position="764"/>
        <end position="789"/>
    </location>
</feature>
<keyword evidence="2" id="KW-0444">Lipid biosynthesis</keyword>
<name>A0A1Q9CZD3_SYMMI</name>
<evidence type="ECO:0000256" key="7">
    <source>
        <dbReference type="ARBA" id="ARBA00023136"/>
    </source>
</evidence>
<dbReference type="Pfam" id="PF01066">
    <property type="entry name" value="CDP-OH_P_transf"/>
    <property type="match status" value="1"/>
</dbReference>
<comment type="caution">
    <text evidence="12">The sequence shown here is derived from an EMBL/GenBank/DDBJ whole genome shotgun (WGS) entry which is preliminary data.</text>
</comment>
<dbReference type="PANTHER" id="PTHR14269:SF62">
    <property type="entry name" value="CDP-DIACYLGLYCEROL--GLYCEROL-3-PHOSPHATE 3-PHOSPHATIDYLTRANSFERASE 1, CHLOROPLASTIC"/>
    <property type="match status" value="1"/>
</dbReference>
<dbReference type="PANTHER" id="PTHR14269">
    <property type="entry name" value="CDP-DIACYLGLYCEROL--GLYCEROL-3-PHOSPHATE 3-PHOSPHATIDYLTRANSFERASE-RELATED"/>
    <property type="match status" value="1"/>
</dbReference>
<dbReference type="GO" id="GO:0016020">
    <property type="term" value="C:membrane"/>
    <property type="evidence" value="ECO:0007669"/>
    <property type="project" value="UniProtKB-SubCell"/>
</dbReference>
<keyword evidence="5" id="KW-1133">Transmembrane helix</keyword>
<dbReference type="Proteomes" id="UP000186817">
    <property type="component" value="Unassembled WGS sequence"/>
</dbReference>
<proteinExistence type="inferred from homology"/>
<protein>
    <submittedName>
        <fullName evidence="12">CDP-diacylglycerol--glycerol-3-phosphate 3-phosphatidyltransferase</fullName>
    </submittedName>
</protein>
<evidence type="ECO:0000256" key="8">
    <source>
        <dbReference type="ARBA" id="ARBA00023209"/>
    </source>
</evidence>
<keyword evidence="8" id="KW-0594">Phospholipid biosynthesis</keyword>
<dbReference type="EMBL" id="LSRX01000822">
    <property type="protein sequence ID" value="OLP88273.1"/>
    <property type="molecule type" value="Genomic_DNA"/>
</dbReference>